<name>A0A8X6KGR1_TRICU</name>
<dbReference type="AlphaFoldDB" id="A0A8X6KGR1"/>
<comment type="caution">
    <text evidence="2">The sequence shown here is derived from an EMBL/GenBank/DDBJ whole genome shotgun (WGS) entry which is preliminary data.</text>
</comment>
<accession>A0A8X6KGR1</accession>
<proteinExistence type="predicted"/>
<protein>
    <submittedName>
        <fullName evidence="2">Uncharacterized protein</fullName>
    </submittedName>
</protein>
<dbReference type="EMBL" id="BMAO01011391">
    <property type="protein sequence ID" value="GFQ73251.1"/>
    <property type="molecule type" value="Genomic_DNA"/>
</dbReference>
<keyword evidence="3" id="KW-1185">Reference proteome</keyword>
<organism evidence="2 3">
    <name type="scientific">Trichonephila clavata</name>
    <name type="common">Joro spider</name>
    <name type="synonym">Nephila clavata</name>
    <dbReference type="NCBI Taxonomy" id="2740835"/>
    <lineage>
        <taxon>Eukaryota</taxon>
        <taxon>Metazoa</taxon>
        <taxon>Ecdysozoa</taxon>
        <taxon>Arthropoda</taxon>
        <taxon>Chelicerata</taxon>
        <taxon>Arachnida</taxon>
        <taxon>Araneae</taxon>
        <taxon>Araneomorphae</taxon>
        <taxon>Entelegynae</taxon>
        <taxon>Araneoidea</taxon>
        <taxon>Nephilidae</taxon>
        <taxon>Trichonephila</taxon>
    </lineage>
</organism>
<evidence type="ECO:0000313" key="2">
    <source>
        <dbReference type="EMBL" id="GFQ73251.1"/>
    </source>
</evidence>
<evidence type="ECO:0000313" key="3">
    <source>
        <dbReference type="Proteomes" id="UP000887116"/>
    </source>
</evidence>
<gene>
    <name evidence="2" type="ORF">TNCT_481251</name>
</gene>
<reference evidence="2" key="1">
    <citation type="submission" date="2020-07" db="EMBL/GenBank/DDBJ databases">
        <title>Multicomponent nature underlies the extraordinary mechanical properties of spider dragline silk.</title>
        <authorList>
            <person name="Kono N."/>
            <person name="Nakamura H."/>
            <person name="Mori M."/>
            <person name="Yoshida Y."/>
            <person name="Ohtoshi R."/>
            <person name="Malay A.D."/>
            <person name="Moran D.A.P."/>
            <person name="Tomita M."/>
            <person name="Numata K."/>
            <person name="Arakawa K."/>
        </authorList>
    </citation>
    <scope>NUCLEOTIDE SEQUENCE</scope>
</reference>
<evidence type="ECO:0000256" key="1">
    <source>
        <dbReference type="SAM" id="MobiDB-lite"/>
    </source>
</evidence>
<feature type="region of interest" description="Disordered" evidence="1">
    <location>
        <begin position="70"/>
        <end position="89"/>
    </location>
</feature>
<dbReference type="Proteomes" id="UP000887116">
    <property type="component" value="Unassembled WGS sequence"/>
</dbReference>
<sequence length="89" mass="10404">MMGWVPQKHVLFEFKIKIALLHDYKRLLPRVRECVLILGDGVTLGKVQRKYMFLSNRGVEETTCLKRESVPKERNGKGGDKTFWKGIER</sequence>